<dbReference type="PIRSF" id="PIRSF004649">
    <property type="entry name" value="MlaC"/>
    <property type="match status" value="1"/>
</dbReference>
<evidence type="ECO:0000313" key="3">
    <source>
        <dbReference type="EMBL" id="ABI57562.1"/>
    </source>
</evidence>
<name>Q0A6H5_ALKEH</name>
<evidence type="ECO:0000313" key="4">
    <source>
        <dbReference type="Proteomes" id="UP000001962"/>
    </source>
</evidence>
<dbReference type="InterPro" id="IPR008869">
    <property type="entry name" value="MlaC/ttg2D"/>
</dbReference>
<evidence type="ECO:0000256" key="2">
    <source>
        <dbReference type="SAM" id="SignalP"/>
    </source>
</evidence>
<evidence type="ECO:0000256" key="1">
    <source>
        <dbReference type="SAM" id="Coils"/>
    </source>
</evidence>
<dbReference type="Gene3D" id="3.10.450.710">
    <property type="entry name" value="Tgt2/MlaC"/>
    <property type="match status" value="1"/>
</dbReference>
<reference evidence="4" key="1">
    <citation type="submission" date="2006-08" db="EMBL/GenBank/DDBJ databases">
        <title>Complete sequence of Alkalilimnicola ehrilichei MLHE-1.</title>
        <authorList>
            <person name="Copeland A."/>
            <person name="Lucas S."/>
            <person name="Lapidus A."/>
            <person name="Barry K."/>
            <person name="Detter J.C."/>
            <person name="Glavina del Rio T."/>
            <person name="Hammon N."/>
            <person name="Israni S."/>
            <person name="Dalin E."/>
            <person name="Tice H."/>
            <person name="Pitluck S."/>
            <person name="Sims D."/>
            <person name="Brettin T."/>
            <person name="Bruce D."/>
            <person name="Han C."/>
            <person name="Tapia R."/>
            <person name="Gilna P."/>
            <person name="Schmutz J."/>
            <person name="Larimer F."/>
            <person name="Land M."/>
            <person name="Hauser L."/>
            <person name="Kyrpides N."/>
            <person name="Mikhailova N."/>
            <person name="Oremland R.S."/>
            <person name="Hoeft S.E."/>
            <person name="Switzer-Blum J."/>
            <person name="Kulp T."/>
            <person name="King G."/>
            <person name="Tabita R."/>
            <person name="Witte B."/>
            <person name="Santini J.M."/>
            <person name="Basu P."/>
            <person name="Hollibaugh J.T."/>
            <person name="Xie G."/>
            <person name="Stolz J.F."/>
            <person name="Richardson P."/>
        </authorList>
    </citation>
    <scope>NUCLEOTIDE SEQUENCE [LARGE SCALE GENOMIC DNA]</scope>
    <source>
        <strain evidence="4">ATCC BAA-1101 / DSM 17681 / MLHE-1</strain>
    </source>
</reference>
<keyword evidence="1" id="KW-0175">Coiled coil</keyword>
<keyword evidence="4" id="KW-1185">Reference proteome</keyword>
<sequence>MRVFKSLLTALVLLVWTLPALADAPPGPRQVVEQVTQDVLDLLEEQADELLEDRVALYEALEPIVGPHVAVERVAELILGPHWRRAEPELQARFVTAFQRSLVRTYGSTIGEYRGLEVRVLGVRRDPARENVAQVGMDIHTGSGSPARVIYEMERQDDGHWRLINLTAEGISLVQNYREDFRSRLRDRTLEEEVARMEARNEEAGLE</sequence>
<feature type="signal peptide" evidence="2">
    <location>
        <begin position="1"/>
        <end position="22"/>
    </location>
</feature>
<dbReference type="AlphaFoldDB" id="Q0A6H5"/>
<dbReference type="PANTHER" id="PTHR36573:SF1">
    <property type="entry name" value="INTERMEMBRANE PHOSPHOLIPID TRANSPORT SYSTEM BINDING PROTEIN MLAC"/>
    <property type="match status" value="1"/>
</dbReference>
<dbReference type="Proteomes" id="UP000001962">
    <property type="component" value="Chromosome"/>
</dbReference>
<dbReference type="InterPro" id="IPR042245">
    <property type="entry name" value="Tgt2/MlaC_sf"/>
</dbReference>
<dbReference type="EMBL" id="CP000453">
    <property type="protein sequence ID" value="ABI57562.1"/>
    <property type="molecule type" value="Genomic_DNA"/>
</dbReference>
<dbReference type="OrthoDB" id="9787053at2"/>
<proteinExistence type="predicted"/>
<organism evidence="3 4">
    <name type="scientific">Alkalilimnicola ehrlichii (strain ATCC BAA-1101 / DSM 17681 / MLHE-1)</name>
    <dbReference type="NCBI Taxonomy" id="187272"/>
    <lineage>
        <taxon>Bacteria</taxon>
        <taxon>Pseudomonadati</taxon>
        <taxon>Pseudomonadota</taxon>
        <taxon>Gammaproteobacteria</taxon>
        <taxon>Chromatiales</taxon>
        <taxon>Ectothiorhodospiraceae</taxon>
        <taxon>Alkalilimnicola</taxon>
    </lineage>
</organism>
<dbReference type="Pfam" id="PF05494">
    <property type="entry name" value="MlaC"/>
    <property type="match status" value="1"/>
</dbReference>
<gene>
    <name evidence="3" type="ordered locus">Mlg_2220</name>
</gene>
<keyword evidence="2" id="KW-0732">Signal</keyword>
<dbReference type="KEGG" id="aeh:Mlg_2220"/>
<dbReference type="RefSeq" id="WP_011629956.1">
    <property type="nucleotide sequence ID" value="NC_008340.1"/>
</dbReference>
<dbReference type="eggNOG" id="COG2854">
    <property type="taxonomic scope" value="Bacteria"/>
</dbReference>
<feature type="chain" id="PRO_5004167841" evidence="2">
    <location>
        <begin position="23"/>
        <end position="207"/>
    </location>
</feature>
<accession>Q0A6H5</accession>
<dbReference type="PANTHER" id="PTHR36573">
    <property type="entry name" value="INTERMEMBRANE PHOSPHOLIPID TRANSPORT SYSTEM BINDING PROTEIN MLAC"/>
    <property type="match status" value="1"/>
</dbReference>
<dbReference type="HOGENOM" id="CLU_094502_3_1_6"/>
<feature type="coiled-coil region" evidence="1">
    <location>
        <begin position="33"/>
        <end position="60"/>
    </location>
</feature>
<protein>
    <submittedName>
        <fullName evidence="3">Toluene tolerance family protein</fullName>
    </submittedName>
</protein>